<dbReference type="Proteomes" id="UP000530928">
    <property type="component" value="Unassembled WGS sequence"/>
</dbReference>
<dbReference type="Pfam" id="PF00668">
    <property type="entry name" value="Condensation"/>
    <property type="match status" value="1"/>
</dbReference>
<dbReference type="PANTHER" id="PTHR45527">
    <property type="entry name" value="NONRIBOSOMAL PEPTIDE SYNTHETASE"/>
    <property type="match status" value="1"/>
</dbReference>
<dbReference type="Gene3D" id="3.30.559.10">
    <property type="entry name" value="Chloramphenicol acetyltransferase-like domain"/>
    <property type="match status" value="1"/>
</dbReference>
<dbReference type="GO" id="GO:0008610">
    <property type="term" value="P:lipid biosynthetic process"/>
    <property type="evidence" value="ECO:0007669"/>
    <property type="project" value="UniProtKB-ARBA"/>
</dbReference>
<accession>A0A7W0CDD9</accession>
<proteinExistence type="predicted"/>
<gene>
    <name evidence="5" type="ORF">HNR30_000294</name>
</gene>
<comment type="cofactor">
    <cofactor evidence="1">
        <name>pantetheine 4'-phosphate</name>
        <dbReference type="ChEBI" id="CHEBI:47942"/>
    </cofactor>
</comment>
<dbReference type="PROSITE" id="PS50075">
    <property type="entry name" value="CARRIER"/>
    <property type="match status" value="1"/>
</dbReference>
<dbReference type="SMART" id="SM00823">
    <property type="entry name" value="PKS_PP"/>
    <property type="match status" value="1"/>
</dbReference>
<dbReference type="EMBL" id="JACDUR010000001">
    <property type="protein sequence ID" value="MBA2888959.1"/>
    <property type="molecule type" value="Genomic_DNA"/>
</dbReference>
<dbReference type="SUPFAM" id="SSF47336">
    <property type="entry name" value="ACP-like"/>
    <property type="match status" value="1"/>
</dbReference>
<feature type="domain" description="Carrier" evidence="4">
    <location>
        <begin position="860"/>
        <end position="935"/>
    </location>
</feature>
<dbReference type="Gene3D" id="3.30.559.30">
    <property type="entry name" value="Nonribosomal peptide synthetase, condensation domain"/>
    <property type="match status" value="1"/>
</dbReference>
<protein>
    <submittedName>
        <fullName evidence="5">Non-ribosomal peptide synthetase component F</fullName>
    </submittedName>
</protein>
<dbReference type="Gene3D" id="3.30.300.30">
    <property type="match status" value="1"/>
</dbReference>
<dbReference type="InterPro" id="IPR020845">
    <property type="entry name" value="AMP-binding_CS"/>
</dbReference>
<dbReference type="GO" id="GO:0005829">
    <property type="term" value="C:cytosol"/>
    <property type="evidence" value="ECO:0007669"/>
    <property type="project" value="TreeGrafter"/>
</dbReference>
<dbReference type="GO" id="GO:0047527">
    <property type="term" value="F:2,3-dihydroxybenzoate-serine ligase activity"/>
    <property type="evidence" value="ECO:0007669"/>
    <property type="project" value="TreeGrafter"/>
</dbReference>
<dbReference type="InterPro" id="IPR020806">
    <property type="entry name" value="PKS_PP-bd"/>
</dbReference>
<dbReference type="GO" id="GO:0043041">
    <property type="term" value="P:amino acid activation for nonribosomal peptide biosynthetic process"/>
    <property type="evidence" value="ECO:0007669"/>
    <property type="project" value="TreeGrafter"/>
</dbReference>
<dbReference type="PROSITE" id="PS00012">
    <property type="entry name" value="PHOSPHOPANTETHEINE"/>
    <property type="match status" value="1"/>
</dbReference>
<dbReference type="Gene3D" id="3.40.50.12780">
    <property type="entry name" value="N-terminal domain of ligase-like"/>
    <property type="match status" value="1"/>
</dbReference>
<dbReference type="InterPro" id="IPR029058">
    <property type="entry name" value="AB_hydrolase_fold"/>
</dbReference>
<dbReference type="AlphaFoldDB" id="A0A7W0CDD9"/>
<dbReference type="Gene3D" id="3.40.50.1820">
    <property type="entry name" value="alpha/beta hydrolase"/>
    <property type="match status" value="1"/>
</dbReference>
<dbReference type="InterPro" id="IPR000873">
    <property type="entry name" value="AMP-dep_synth/lig_dom"/>
</dbReference>
<keyword evidence="3" id="KW-0597">Phosphoprotein</keyword>
<dbReference type="InterPro" id="IPR042099">
    <property type="entry name" value="ANL_N_sf"/>
</dbReference>
<evidence type="ECO:0000313" key="5">
    <source>
        <dbReference type="EMBL" id="MBA2888959.1"/>
    </source>
</evidence>
<dbReference type="InterPro" id="IPR025110">
    <property type="entry name" value="AMP-bd_C"/>
</dbReference>
<organism evidence="5 6">
    <name type="scientific">Nonomuraea soli</name>
    <dbReference type="NCBI Taxonomy" id="1032476"/>
    <lineage>
        <taxon>Bacteria</taxon>
        <taxon>Bacillati</taxon>
        <taxon>Actinomycetota</taxon>
        <taxon>Actinomycetes</taxon>
        <taxon>Streptosporangiales</taxon>
        <taxon>Streptosporangiaceae</taxon>
        <taxon>Nonomuraea</taxon>
    </lineage>
</organism>
<sequence length="955" mass="103660">MLSYGQERLWFLNRLDPDDPSYNCSYAYRLRGPLDAERLESAFETVVARHDALRTRYVEADGRPEAVIDSPGGFRLERLRAEPGQAFQLVKERTNAAFDLAERPPFRVTLIELAPDDHVLCVVLHHINGDGWSLTVLQSEVGACYAGTPPTSPAPQPAPRPEPELDWWVEQLSGTPVLDLATDHARPAVRGTAGGEVRFTITPELAAAVADTAKRARCTPFMALLTAYQLLLAGHSGQHDFCVGVPGAGRGTPELDRTIGYLSTTMVLRCDLGGEAGFTEVLGRTRKSVLQALSRPDVPVDRLITALGLERDLSRTPLFQTMFALHTQDRVADPLPGLDAEPYDHGWHPARHDLTLDLYPQADGSLLGVAIYSEELFERESVEAMTRRYLSLLETGELLPGDEKRQLEAWNDTAAEADGRSVAQLVLEQAARTPGNLAVDDLTYRDLVTRAGGLAERLRGQGIGPGDLVAVRLPRSADMVVALLGVNLAGAAYLPLDPDYPEARLDYVLEDSGAKLVLTDVEAEPAEPVLTPAETAYVLYTSGSTGRPKGVVIPHRALANFVHAMSDLLDPRPEHVWLALTSLSFDISGLELYLPLVSGGRVVVAQSAHDGVPPGVTHVQATPSGWRVLLAGDLPEVVALTGGEPLPVKLAAELRARVPRLLNMYGPTETTIWSTWWEVPPEPTSVSIGRPLRNTTLHVVDRRGEPVPVGVPGELLIGGAGLADGYLGRPELTAERFGGGRYRTGDLVRWLRDGTLEFLGRTDNQVKLRGHRIELGEIEAVLESHPGVRQAVAAVQDDSLVAFLVGGEPDVVREHAARFLPAYMLPSTLVVVERLPLTPNGKVDRNALPKPQPVKAGYVAPRTDAEALVAEVYTEVLELEKVGAYDDFFALGGHSLSAVRAVSRLRATIELDVPIRALFSAPTVEGLARSIEELLVAELDQLSDEEAERLAKELT</sequence>
<dbReference type="SUPFAM" id="SSF56801">
    <property type="entry name" value="Acetyl-CoA synthetase-like"/>
    <property type="match status" value="1"/>
</dbReference>
<dbReference type="InterPro" id="IPR001242">
    <property type="entry name" value="Condensation_dom"/>
</dbReference>
<dbReference type="InterPro" id="IPR045851">
    <property type="entry name" value="AMP-bd_C_sf"/>
</dbReference>
<dbReference type="RefSeq" id="WP_181607598.1">
    <property type="nucleotide sequence ID" value="NZ_BAABAM010000001.1"/>
</dbReference>
<keyword evidence="2" id="KW-0596">Phosphopantetheine</keyword>
<dbReference type="InterPro" id="IPR009081">
    <property type="entry name" value="PP-bd_ACP"/>
</dbReference>
<reference evidence="5 6" key="1">
    <citation type="submission" date="2020-07" db="EMBL/GenBank/DDBJ databases">
        <title>Genomic Encyclopedia of Type Strains, Phase IV (KMG-IV): sequencing the most valuable type-strain genomes for metagenomic binning, comparative biology and taxonomic classification.</title>
        <authorList>
            <person name="Goeker M."/>
        </authorList>
    </citation>
    <scope>NUCLEOTIDE SEQUENCE [LARGE SCALE GENOMIC DNA]</scope>
    <source>
        <strain evidence="5 6">DSM 45533</strain>
    </source>
</reference>
<dbReference type="Pfam" id="PF00501">
    <property type="entry name" value="AMP-binding"/>
    <property type="match status" value="2"/>
</dbReference>
<evidence type="ECO:0000256" key="1">
    <source>
        <dbReference type="ARBA" id="ARBA00001957"/>
    </source>
</evidence>
<dbReference type="CDD" id="cd19531">
    <property type="entry name" value="LCL_NRPS-like"/>
    <property type="match status" value="1"/>
</dbReference>
<dbReference type="Pfam" id="PF00550">
    <property type="entry name" value="PP-binding"/>
    <property type="match status" value="1"/>
</dbReference>
<keyword evidence="6" id="KW-1185">Reference proteome</keyword>
<dbReference type="PROSITE" id="PS00455">
    <property type="entry name" value="AMP_BINDING"/>
    <property type="match status" value="1"/>
</dbReference>
<dbReference type="Pfam" id="PF13193">
    <property type="entry name" value="AMP-binding_C"/>
    <property type="match status" value="1"/>
</dbReference>
<dbReference type="GO" id="GO:0072330">
    <property type="term" value="P:monocarboxylic acid biosynthetic process"/>
    <property type="evidence" value="ECO:0007669"/>
    <property type="project" value="UniProtKB-ARBA"/>
</dbReference>
<evidence type="ECO:0000256" key="2">
    <source>
        <dbReference type="ARBA" id="ARBA00022450"/>
    </source>
</evidence>
<dbReference type="InterPro" id="IPR036736">
    <property type="entry name" value="ACP-like_sf"/>
</dbReference>
<evidence type="ECO:0000256" key="3">
    <source>
        <dbReference type="ARBA" id="ARBA00022553"/>
    </source>
</evidence>
<dbReference type="FunFam" id="1.10.1200.10:FF:000016">
    <property type="entry name" value="Non-ribosomal peptide synthase"/>
    <property type="match status" value="1"/>
</dbReference>
<dbReference type="GO" id="GO:0031177">
    <property type="term" value="F:phosphopantetheine binding"/>
    <property type="evidence" value="ECO:0007669"/>
    <property type="project" value="InterPro"/>
</dbReference>
<comment type="caution">
    <text evidence="5">The sequence shown here is derived from an EMBL/GenBank/DDBJ whole genome shotgun (WGS) entry which is preliminary data.</text>
</comment>
<name>A0A7W0CDD9_9ACTN</name>
<evidence type="ECO:0000259" key="4">
    <source>
        <dbReference type="PROSITE" id="PS50075"/>
    </source>
</evidence>
<dbReference type="CDD" id="cd05930">
    <property type="entry name" value="A_NRPS"/>
    <property type="match status" value="1"/>
</dbReference>
<evidence type="ECO:0000313" key="6">
    <source>
        <dbReference type="Proteomes" id="UP000530928"/>
    </source>
</evidence>
<dbReference type="SUPFAM" id="SSF52777">
    <property type="entry name" value="CoA-dependent acyltransferases"/>
    <property type="match status" value="2"/>
</dbReference>
<dbReference type="InterPro" id="IPR006162">
    <property type="entry name" value="Ppantetheine_attach_site"/>
</dbReference>
<dbReference type="PANTHER" id="PTHR45527:SF1">
    <property type="entry name" value="FATTY ACID SYNTHASE"/>
    <property type="match status" value="1"/>
</dbReference>
<dbReference type="GO" id="GO:0009239">
    <property type="term" value="P:enterobactin biosynthetic process"/>
    <property type="evidence" value="ECO:0007669"/>
    <property type="project" value="TreeGrafter"/>
</dbReference>
<dbReference type="GO" id="GO:0009366">
    <property type="term" value="C:enterobactin synthetase complex"/>
    <property type="evidence" value="ECO:0007669"/>
    <property type="project" value="TreeGrafter"/>
</dbReference>
<dbReference type="InterPro" id="IPR023213">
    <property type="entry name" value="CAT-like_dom_sf"/>
</dbReference>